<sequence>MRCNDYDNSGSSSFSRVVRKSDAEENLLQHKEIGSCKLNGKRKAYTERGKVYVSCSFIEVSLSEIEIDIRRKIENAEQLRDITRNILRSKTCSLHEIVSSKNGVTSACNFEKVSPSSEVKDTGSDCSHAQVSDGSTSFTKRCSKKTASRPKREKRQTILPSGEIKKCAKCKDTWTIQWRSGPDHNRELCSPCGLAYGKRLKKEDNEKKRQEMDEKKRGGSSI</sequence>
<dbReference type="SUPFAM" id="SSF57716">
    <property type="entry name" value="Glucocorticoid receptor-like (DNA-binding domain)"/>
    <property type="match status" value="1"/>
</dbReference>
<organism evidence="1 2">
    <name type="scientific">Saccharomyces kudriavzevii (strain ATCC MYA-4449 / AS 2.2408 / CBS 8840 / NBRC 1802 / NCYC 2889)</name>
    <name type="common">Yeast</name>
    <dbReference type="NCBI Taxonomy" id="226230"/>
    <lineage>
        <taxon>Eukaryota</taxon>
        <taxon>Fungi</taxon>
        <taxon>Dikarya</taxon>
        <taxon>Ascomycota</taxon>
        <taxon>Saccharomycotina</taxon>
        <taxon>Saccharomycetes</taxon>
        <taxon>Saccharomycetales</taxon>
        <taxon>Saccharomycetaceae</taxon>
        <taxon>Saccharomyces</taxon>
    </lineage>
</organism>
<dbReference type="EMBL" id="OX365898">
    <property type="protein sequence ID" value="CAI4056621.1"/>
    <property type="molecule type" value="Genomic_DNA"/>
</dbReference>
<dbReference type="Gene3D" id="3.30.50.10">
    <property type="entry name" value="Erythroid Transcription Factor GATA-1, subunit A"/>
    <property type="match status" value="1"/>
</dbReference>
<proteinExistence type="predicted"/>
<keyword evidence="2" id="KW-1185">Reference proteome</keyword>
<reference evidence="1" key="1">
    <citation type="submission" date="2022-10" db="EMBL/GenBank/DDBJ databases">
        <authorList>
            <person name="Byrne P K."/>
        </authorList>
    </citation>
    <scope>NUCLEOTIDE SEQUENCE</scope>
    <source>
        <strain evidence="1">IFO1802</strain>
    </source>
</reference>
<protein>
    <submittedName>
        <fullName evidence="1">Uncharacterized protein</fullName>
    </submittedName>
</protein>
<dbReference type="SMART" id="SM00401">
    <property type="entry name" value="ZnF_GATA"/>
    <property type="match status" value="1"/>
</dbReference>
<gene>
    <name evidence="1" type="primary">SKDI03G0820</name>
    <name evidence="1" type="ORF">SKDI_03G0820</name>
</gene>
<dbReference type="GO" id="GO:0008270">
    <property type="term" value="F:zinc ion binding"/>
    <property type="evidence" value="ECO:0007669"/>
    <property type="project" value="InterPro"/>
</dbReference>
<dbReference type="Proteomes" id="UP001162087">
    <property type="component" value="Chromosome 3"/>
</dbReference>
<dbReference type="InterPro" id="IPR000679">
    <property type="entry name" value="Znf_GATA"/>
</dbReference>
<dbReference type="GO" id="GO:0006355">
    <property type="term" value="P:regulation of DNA-templated transcription"/>
    <property type="evidence" value="ECO:0007669"/>
    <property type="project" value="InterPro"/>
</dbReference>
<dbReference type="GO" id="GO:0043565">
    <property type="term" value="F:sequence-specific DNA binding"/>
    <property type="evidence" value="ECO:0007669"/>
    <property type="project" value="InterPro"/>
</dbReference>
<evidence type="ECO:0000313" key="1">
    <source>
        <dbReference type="EMBL" id="CAI4056621.1"/>
    </source>
</evidence>
<dbReference type="InterPro" id="IPR013088">
    <property type="entry name" value="Znf_NHR/GATA"/>
</dbReference>
<dbReference type="OrthoDB" id="4044625at2759"/>
<evidence type="ECO:0000313" key="2">
    <source>
        <dbReference type="Proteomes" id="UP001162087"/>
    </source>
</evidence>
<accession>A0AA35NQQ4</accession>
<dbReference type="Pfam" id="PF00320">
    <property type="entry name" value="GATA"/>
    <property type="match status" value="1"/>
</dbReference>
<name>A0AA35NQQ4_SACK1</name>